<dbReference type="Gene3D" id="3.30.450.20">
    <property type="entry name" value="PAS domain"/>
    <property type="match status" value="1"/>
</dbReference>
<comment type="caution">
    <text evidence="5">The sequence shown here is derived from an EMBL/GenBank/DDBJ whole genome shotgun (WGS) entry which is preliminary data.</text>
</comment>
<reference evidence="5 6" key="1">
    <citation type="submission" date="2017-01" db="EMBL/GenBank/DDBJ databases">
        <title>Genome Analysis of Deinococcus marmoris KOPRI26562.</title>
        <authorList>
            <person name="Kim J.H."/>
            <person name="Oh H.-M."/>
        </authorList>
    </citation>
    <scope>NUCLEOTIDE SEQUENCE [LARGE SCALE GENOMIC DNA]</scope>
    <source>
        <strain evidence="5 6">KOPRI26562</strain>
    </source>
</reference>
<dbReference type="SUPFAM" id="SSF46689">
    <property type="entry name" value="Homeodomain-like"/>
    <property type="match status" value="1"/>
</dbReference>
<dbReference type="GO" id="GO:0043565">
    <property type="term" value="F:sequence-specific DNA binding"/>
    <property type="evidence" value="ECO:0007669"/>
    <property type="project" value="InterPro"/>
</dbReference>
<dbReference type="PROSITE" id="PS01124">
    <property type="entry name" value="HTH_ARAC_FAMILY_2"/>
    <property type="match status" value="1"/>
</dbReference>
<dbReference type="EMBL" id="MSTI01000133">
    <property type="protein sequence ID" value="OLV16711.1"/>
    <property type="molecule type" value="Genomic_DNA"/>
</dbReference>
<name>A0A1U7NUW3_9DEIO</name>
<dbReference type="PRINTS" id="PR00032">
    <property type="entry name" value="HTHARAC"/>
</dbReference>
<feature type="domain" description="HTH araC/xylS-type" evidence="4">
    <location>
        <begin position="147"/>
        <end position="245"/>
    </location>
</feature>
<proteinExistence type="predicted"/>
<dbReference type="Gene3D" id="1.10.10.60">
    <property type="entry name" value="Homeodomain-like"/>
    <property type="match status" value="1"/>
</dbReference>
<dbReference type="InterPro" id="IPR035965">
    <property type="entry name" value="PAS-like_dom_sf"/>
</dbReference>
<sequence length="254" mass="28365">MAHPLSALSPQILQALFDRLPDTMFFIKDREARYVLVNRTMVKRSGKQRSEEVLGQTVEALFPGSFGRNTTLMDLQVIARGEGVQDKLELYHIPQTLALGSGMARPHWCLTHKLPLRDAGGQTVGLVGVSQDLAQPDERNVLYRQVARVAAYVEEHYGESLRIPHLARIADLSEDGLERGTRQVFGLTPKQLVMKVRLEAASRLLRQTSMTVTEVAHRCGYADHSAFTRVFRSAVGLTPTQYRRVQGGWADGDT</sequence>
<dbReference type="PROSITE" id="PS00041">
    <property type="entry name" value="HTH_ARAC_FAMILY_1"/>
    <property type="match status" value="1"/>
</dbReference>
<evidence type="ECO:0000256" key="1">
    <source>
        <dbReference type="ARBA" id="ARBA00023015"/>
    </source>
</evidence>
<dbReference type="Pfam" id="PF12833">
    <property type="entry name" value="HTH_18"/>
    <property type="match status" value="1"/>
</dbReference>
<dbReference type="STRING" id="249408.BOO71_0011002"/>
<evidence type="ECO:0000256" key="3">
    <source>
        <dbReference type="ARBA" id="ARBA00023163"/>
    </source>
</evidence>
<gene>
    <name evidence="5" type="ORF">BOO71_0011002</name>
</gene>
<dbReference type="InterPro" id="IPR013656">
    <property type="entry name" value="PAS_4"/>
</dbReference>
<dbReference type="InterPro" id="IPR009057">
    <property type="entry name" value="Homeodomain-like_sf"/>
</dbReference>
<dbReference type="Proteomes" id="UP000186607">
    <property type="component" value="Unassembled WGS sequence"/>
</dbReference>
<dbReference type="PANTHER" id="PTHR46796">
    <property type="entry name" value="HTH-TYPE TRANSCRIPTIONAL ACTIVATOR RHAS-RELATED"/>
    <property type="match status" value="1"/>
</dbReference>
<keyword evidence="6" id="KW-1185">Reference proteome</keyword>
<evidence type="ECO:0000259" key="4">
    <source>
        <dbReference type="PROSITE" id="PS01124"/>
    </source>
</evidence>
<dbReference type="AlphaFoldDB" id="A0A1U7NUW3"/>
<dbReference type="InterPro" id="IPR050204">
    <property type="entry name" value="AraC_XylS_family_regulators"/>
</dbReference>
<organism evidence="5 6">
    <name type="scientific">Deinococcus marmoris</name>
    <dbReference type="NCBI Taxonomy" id="249408"/>
    <lineage>
        <taxon>Bacteria</taxon>
        <taxon>Thermotogati</taxon>
        <taxon>Deinococcota</taxon>
        <taxon>Deinococci</taxon>
        <taxon>Deinococcales</taxon>
        <taxon>Deinococcaceae</taxon>
        <taxon>Deinococcus</taxon>
    </lineage>
</organism>
<dbReference type="InterPro" id="IPR020449">
    <property type="entry name" value="Tscrpt_reg_AraC-type_HTH"/>
</dbReference>
<evidence type="ECO:0000256" key="2">
    <source>
        <dbReference type="ARBA" id="ARBA00023125"/>
    </source>
</evidence>
<accession>A0A1U7NUW3</accession>
<dbReference type="GO" id="GO:0003700">
    <property type="term" value="F:DNA-binding transcription factor activity"/>
    <property type="evidence" value="ECO:0007669"/>
    <property type="project" value="InterPro"/>
</dbReference>
<dbReference type="SMART" id="SM00342">
    <property type="entry name" value="HTH_ARAC"/>
    <property type="match status" value="1"/>
</dbReference>
<dbReference type="RefSeq" id="WP_175607481.1">
    <property type="nucleotide sequence ID" value="NZ_MSTI01000133.1"/>
</dbReference>
<dbReference type="PANTHER" id="PTHR46796:SF13">
    <property type="entry name" value="HTH-TYPE TRANSCRIPTIONAL ACTIVATOR RHAS"/>
    <property type="match status" value="1"/>
</dbReference>
<keyword evidence="2" id="KW-0238">DNA-binding</keyword>
<dbReference type="InterPro" id="IPR018060">
    <property type="entry name" value="HTH_AraC"/>
</dbReference>
<protein>
    <submittedName>
        <fullName evidence="5">Transcriptional regulator, AraC family</fullName>
    </submittedName>
</protein>
<dbReference type="Pfam" id="PF08448">
    <property type="entry name" value="PAS_4"/>
    <property type="match status" value="1"/>
</dbReference>
<keyword evidence="3" id="KW-0804">Transcription</keyword>
<dbReference type="InterPro" id="IPR018062">
    <property type="entry name" value="HTH_AraC-typ_CS"/>
</dbReference>
<dbReference type="SUPFAM" id="SSF55785">
    <property type="entry name" value="PYP-like sensor domain (PAS domain)"/>
    <property type="match status" value="1"/>
</dbReference>
<evidence type="ECO:0000313" key="6">
    <source>
        <dbReference type="Proteomes" id="UP000186607"/>
    </source>
</evidence>
<evidence type="ECO:0000313" key="5">
    <source>
        <dbReference type="EMBL" id="OLV16711.1"/>
    </source>
</evidence>
<keyword evidence="1" id="KW-0805">Transcription regulation</keyword>